<evidence type="ECO:0000256" key="2">
    <source>
        <dbReference type="PROSITE-ProRule" id="PRU00103"/>
    </source>
</evidence>
<dbReference type="PANTHER" id="PTHR16216:SF2">
    <property type="entry name" value="DYNEIN AXONEMAL ASSEMBLY FACTOR 5"/>
    <property type="match status" value="1"/>
</dbReference>
<dbReference type="AlphaFoldDB" id="A0AAJ7N3T9"/>
<dbReference type="PROSITE" id="PS50077">
    <property type="entry name" value="HEAT_REPEAT"/>
    <property type="match status" value="1"/>
</dbReference>
<keyword evidence="3" id="KW-1185">Reference proteome</keyword>
<dbReference type="InterPro" id="IPR011989">
    <property type="entry name" value="ARM-like"/>
</dbReference>
<dbReference type="Pfam" id="PF02985">
    <property type="entry name" value="HEAT"/>
    <property type="match status" value="1"/>
</dbReference>
<feature type="non-terminal residue" evidence="4">
    <location>
        <position position="326"/>
    </location>
</feature>
<dbReference type="GO" id="GO:0003341">
    <property type="term" value="P:cilium movement"/>
    <property type="evidence" value="ECO:0007669"/>
    <property type="project" value="TreeGrafter"/>
</dbReference>
<name>A0AAJ7N3T9_9HYME</name>
<dbReference type="GeneID" id="108622749"/>
<dbReference type="RefSeq" id="XP_017876318.1">
    <property type="nucleotide sequence ID" value="XM_018020829.1"/>
</dbReference>
<feature type="repeat" description="HEAT" evidence="2">
    <location>
        <begin position="260"/>
        <end position="298"/>
    </location>
</feature>
<evidence type="ECO:0000313" key="3">
    <source>
        <dbReference type="Proteomes" id="UP000694925"/>
    </source>
</evidence>
<protein>
    <submittedName>
        <fullName evidence="4">Dynein assembly factor 5, axonemal-like</fullName>
    </submittedName>
</protein>
<keyword evidence="1" id="KW-0677">Repeat</keyword>
<sequence length="326" mass="37528">MYLTCTFSTSFSLKTQQLHLDLKAVTQDLFNLLFTVLSMVKQDCITSKSQQLLNTLSTMNSISIDTLYEQNLPQLFSNLSDNNSWTVHSPDFEIFSSSFIYVKQLLLSNIKITFPILKETISIKREPELRLKLYILLAQYFEKLPLNETMDSEYCDQFLEHCILSNLIWSAGRSAEAVRTACVCCLCTFLDKYSEYSQELSKAMKFEAVSTILDKIVPILLSLAEENSTKTRFYSIRALYLVTLVKKQYDYSQDDCVNKIFPVLLKRLDDGSDDVRVIALEALTEVFRGVSEKYDVKFNRGLVDALYTTVVIYLDDPDDQFQEKVL</sequence>
<dbReference type="Proteomes" id="UP000694925">
    <property type="component" value="Unplaced"/>
</dbReference>
<evidence type="ECO:0000313" key="4">
    <source>
        <dbReference type="RefSeq" id="XP_017876318.1"/>
    </source>
</evidence>
<dbReference type="InterPro" id="IPR021133">
    <property type="entry name" value="HEAT_type_2"/>
</dbReference>
<dbReference type="GO" id="GO:0036159">
    <property type="term" value="P:inner dynein arm assembly"/>
    <property type="evidence" value="ECO:0007669"/>
    <property type="project" value="TreeGrafter"/>
</dbReference>
<reference evidence="4" key="1">
    <citation type="submission" date="2025-08" db="UniProtKB">
        <authorList>
            <consortium name="RefSeq"/>
        </authorList>
    </citation>
    <scope>IDENTIFICATION</scope>
    <source>
        <tissue evidence="4">Whole body</tissue>
    </source>
</reference>
<dbReference type="InterPro" id="IPR000357">
    <property type="entry name" value="HEAT"/>
</dbReference>
<dbReference type="PANTHER" id="PTHR16216">
    <property type="entry name" value="DYNEIN ASSEMBLY FACTOR 5, AXONEMAL"/>
    <property type="match status" value="1"/>
</dbReference>
<dbReference type="InterPro" id="IPR016024">
    <property type="entry name" value="ARM-type_fold"/>
</dbReference>
<accession>A0AAJ7N3T9</accession>
<dbReference type="SUPFAM" id="SSF48371">
    <property type="entry name" value="ARM repeat"/>
    <property type="match status" value="1"/>
</dbReference>
<dbReference type="KEGG" id="ccal:108622749"/>
<dbReference type="GO" id="GO:0005737">
    <property type="term" value="C:cytoplasm"/>
    <property type="evidence" value="ECO:0007669"/>
    <property type="project" value="TreeGrafter"/>
</dbReference>
<dbReference type="Gene3D" id="1.25.10.10">
    <property type="entry name" value="Leucine-rich Repeat Variant"/>
    <property type="match status" value="1"/>
</dbReference>
<evidence type="ECO:0000256" key="1">
    <source>
        <dbReference type="ARBA" id="ARBA00022737"/>
    </source>
</evidence>
<organism evidence="3 4">
    <name type="scientific">Ceratina calcarata</name>
    <dbReference type="NCBI Taxonomy" id="156304"/>
    <lineage>
        <taxon>Eukaryota</taxon>
        <taxon>Metazoa</taxon>
        <taxon>Ecdysozoa</taxon>
        <taxon>Arthropoda</taxon>
        <taxon>Hexapoda</taxon>
        <taxon>Insecta</taxon>
        <taxon>Pterygota</taxon>
        <taxon>Neoptera</taxon>
        <taxon>Endopterygota</taxon>
        <taxon>Hymenoptera</taxon>
        <taxon>Apocrita</taxon>
        <taxon>Aculeata</taxon>
        <taxon>Apoidea</taxon>
        <taxon>Anthophila</taxon>
        <taxon>Apidae</taxon>
        <taxon>Ceratina</taxon>
        <taxon>Zadontomerus</taxon>
    </lineage>
</organism>
<gene>
    <name evidence="4" type="primary">LOC108622749</name>
</gene>
<dbReference type="InterPro" id="IPR052623">
    <property type="entry name" value="DAAF5"/>
</dbReference>
<proteinExistence type="predicted"/>
<dbReference type="GO" id="GO:0045505">
    <property type="term" value="F:dynein intermediate chain binding"/>
    <property type="evidence" value="ECO:0007669"/>
    <property type="project" value="TreeGrafter"/>
</dbReference>
<dbReference type="GO" id="GO:0036158">
    <property type="term" value="P:outer dynein arm assembly"/>
    <property type="evidence" value="ECO:0007669"/>
    <property type="project" value="TreeGrafter"/>
</dbReference>